<dbReference type="AlphaFoldDB" id="A0ABD2WDU0"/>
<proteinExistence type="predicted"/>
<keyword evidence="2" id="KW-1185">Reference proteome</keyword>
<dbReference type="EMBL" id="JBJJXI010000111">
    <property type="protein sequence ID" value="KAL3391139.1"/>
    <property type="molecule type" value="Genomic_DNA"/>
</dbReference>
<accession>A0ABD2WDU0</accession>
<comment type="caution">
    <text evidence="1">The sequence shown here is derived from an EMBL/GenBank/DDBJ whole genome shotgun (WGS) entry which is preliminary data.</text>
</comment>
<gene>
    <name evidence="1" type="ORF">TKK_013900</name>
</gene>
<evidence type="ECO:0000313" key="1">
    <source>
        <dbReference type="EMBL" id="KAL3391139.1"/>
    </source>
</evidence>
<organism evidence="1 2">
    <name type="scientific">Trichogramma kaykai</name>
    <dbReference type="NCBI Taxonomy" id="54128"/>
    <lineage>
        <taxon>Eukaryota</taxon>
        <taxon>Metazoa</taxon>
        <taxon>Ecdysozoa</taxon>
        <taxon>Arthropoda</taxon>
        <taxon>Hexapoda</taxon>
        <taxon>Insecta</taxon>
        <taxon>Pterygota</taxon>
        <taxon>Neoptera</taxon>
        <taxon>Endopterygota</taxon>
        <taxon>Hymenoptera</taxon>
        <taxon>Apocrita</taxon>
        <taxon>Proctotrupomorpha</taxon>
        <taxon>Chalcidoidea</taxon>
        <taxon>Trichogrammatidae</taxon>
        <taxon>Trichogramma</taxon>
    </lineage>
</organism>
<dbReference type="Proteomes" id="UP001627154">
    <property type="component" value="Unassembled WGS sequence"/>
</dbReference>
<evidence type="ECO:0000313" key="2">
    <source>
        <dbReference type="Proteomes" id="UP001627154"/>
    </source>
</evidence>
<sequence>MLEVILRIVLSVARTKIASRRGEARATIEPRPVAPLHPAARGVVLLRDHFEADYHINGADGRMVFYTFFSYPKVVLARTHEHIHKLTHASDRFYESITG</sequence>
<reference evidence="1 2" key="1">
    <citation type="journal article" date="2024" name="bioRxiv">
        <title>A reference genome for Trichogramma kaykai: A tiny desert-dwelling parasitoid wasp with competing sex-ratio distorters.</title>
        <authorList>
            <person name="Culotta J."/>
            <person name="Lindsey A.R."/>
        </authorList>
    </citation>
    <scope>NUCLEOTIDE SEQUENCE [LARGE SCALE GENOMIC DNA]</scope>
    <source>
        <strain evidence="1 2">KSX58</strain>
    </source>
</reference>
<protein>
    <submittedName>
        <fullName evidence="1">Uncharacterized protein</fullName>
    </submittedName>
</protein>
<name>A0ABD2WDU0_9HYME</name>